<accession>A0ABT5U902</accession>
<dbReference type="PANTHER" id="PTHR34472">
    <property type="entry name" value="SULFUR CARRIER PROTEIN THIS"/>
    <property type="match status" value="1"/>
</dbReference>
<sequence length="68" mass="7367">MELSITVNDNPHQLDGPCTVVELLTLLDQSAKGVAVAINDNIISRSQWQQHQLKANDQVVLFKAIAGG</sequence>
<dbReference type="InterPro" id="IPR016155">
    <property type="entry name" value="Mopterin_synth/thiamin_S_b"/>
</dbReference>
<dbReference type="PANTHER" id="PTHR34472:SF1">
    <property type="entry name" value="SULFUR CARRIER PROTEIN THIS"/>
    <property type="match status" value="1"/>
</dbReference>
<name>A0ABT5U902_9GAMM</name>
<proteinExistence type="predicted"/>
<reference evidence="1 2" key="1">
    <citation type="submission" date="2022-11" db="EMBL/GenBank/DDBJ databases">
        <title>Spartinivicinus poritis sp. nov., isolated from scleractinian coral Porites lutea.</title>
        <authorList>
            <person name="Zhang G."/>
            <person name="Cai L."/>
            <person name="Wei Q."/>
        </authorList>
    </citation>
    <scope>NUCLEOTIDE SEQUENCE [LARGE SCALE GENOMIC DNA]</scope>
    <source>
        <strain evidence="1 2">A2-2</strain>
    </source>
</reference>
<dbReference type="RefSeq" id="WP_274688386.1">
    <property type="nucleotide sequence ID" value="NZ_JAPMOU010000008.1"/>
</dbReference>
<dbReference type="InterPro" id="IPR012675">
    <property type="entry name" value="Beta-grasp_dom_sf"/>
</dbReference>
<dbReference type="SUPFAM" id="SSF54285">
    <property type="entry name" value="MoaD/ThiS"/>
    <property type="match status" value="1"/>
</dbReference>
<dbReference type="InterPro" id="IPR010035">
    <property type="entry name" value="Thi_S"/>
</dbReference>
<dbReference type="Proteomes" id="UP001528823">
    <property type="component" value="Unassembled WGS sequence"/>
</dbReference>
<gene>
    <name evidence="1" type="primary">thiS</name>
    <name evidence="1" type="ORF">ORQ98_08590</name>
</gene>
<dbReference type="CDD" id="cd00565">
    <property type="entry name" value="Ubl_ThiS"/>
    <property type="match status" value="1"/>
</dbReference>
<protein>
    <submittedName>
        <fullName evidence="1">Sulfur carrier protein ThiS</fullName>
    </submittedName>
</protein>
<dbReference type="NCBIfam" id="TIGR01683">
    <property type="entry name" value="thiS"/>
    <property type="match status" value="1"/>
</dbReference>
<dbReference type="Pfam" id="PF02597">
    <property type="entry name" value="ThiS"/>
    <property type="match status" value="1"/>
</dbReference>
<keyword evidence="2" id="KW-1185">Reference proteome</keyword>
<dbReference type="Gene3D" id="3.10.20.30">
    <property type="match status" value="1"/>
</dbReference>
<comment type="caution">
    <text evidence="1">The sequence shown here is derived from an EMBL/GenBank/DDBJ whole genome shotgun (WGS) entry which is preliminary data.</text>
</comment>
<dbReference type="EMBL" id="JAPMOU010000008">
    <property type="protein sequence ID" value="MDE1462027.1"/>
    <property type="molecule type" value="Genomic_DNA"/>
</dbReference>
<organism evidence="1 2">
    <name type="scientific">Spartinivicinus poritis</name>
    <dbReference type="NCBI Taxonomy" id="2994640"/>
    <lineage>
        <taxon>Bacteria</taxon>
        <taxon>Pseudomonadati</taxon>
        <taxon>Pseudomonadota</taxon>
        <taxon>Gammaproteobacteria</taxon>
        <taxon>Oceanospirillales</taxon>
        <taxon>Zooshikellaceae</taxon>
        <taxon>Spartinivicinus</taxon>
    </lineage>
</organism>
<dbReference type="InterPro" id="IPR003749">
    <property type="entry name" value="ThiS/MoaD-like"/>
</dbReference>
<evidence type="ECO:0000313" key="2">
    <source>
        <dbReference type="Proteomes" id="UP001528823"/>
    </source>
</evidence>
<evidence type="ECO:0000313" key="1">
    <source>
        <dbReference type="EMBL" id="MDE1462027.1"/>
    </source>
</evidence>